<dbReference type="GO" id="GO:0016740">
    <property type="term" value="F:transferase activity"/>
    <property type="evidence" value="ECO:0007669"/>
    <property type="project" value="UniProtKB-KW"/>
</dbReference>
<proteinExistence type="predicted"/>
<organism evidence="1 2">
    <name type="scientific">Streptomyces antnestii</name>
    <dbReference type="NCBI Taxonomy" id="2494256"/>
    <lineage>
        <taxon>Bacteria</taxon>
        <taxon>Bacillati</taxon>
        <taxon>Actinomycetota</taxon>
        <taxon>Actinomycetes</taxon>
        <taxon>Kitasatosporales</taxon>
        <taxon>Streptomycetaceae</taxon>
        <taxon>Streptomyces</taxon>
    </lineage>
</organism>
<dbReference type="OrthoDB" id="3533713at2"/>
<sequence length="107" mass="12055">MMGFLQSWYQSQCDGDWEHEFGIRIETLDNPGWNIEIDLTGTDSEGRTLPKTDMWTSPDGRWLWLSSNGEKFEASCDPISIDHAILRFKELVEGGGKGSNDDSDPVS</sequence>
<protein>
    <submittedName>
        <fullName evidence="1">Rhodanese-related sulfurtransferase</fullName>
    </submittedName>
</protein>
<evidence type="ECO:0000313" key="2">
    <source>
        <dbReference type="Proteomes" id="UP000283128"/>
    </source>
</evidence>
<keyword evidence="1" id="KW-0808">Transferase</keyword>
<accession>A0A3S2XZL6</accession>
<dbReference type="Proteomes" id="UP000283128">
    <property type="component" value="Unassembled WGS sequence"/>
</dbReference>
<dbReference type="InterPro" id="IPR028228">
    <property type="entry name" value="Imm53"/>
</dbReference>
<dbReference type="AlphaFoldDB" id="A0A3S2XZL6"/>
<gene>
    <name evidence="1" type="ORF">EOT10_03875</name>
</gene>
<dbReference type="EMBL" id="RZYA01000001">
    <property type="protein sequence ID" value="RVU29175.1"/>
    <property type="molecule type" value="Genomic_DNA"/>
</dbReference>
<comment type="caution">
    <text evidence="1">The sequence shown here is derived from an EMBL/GenBank/DDBJ whole genome shotgun (WGS) entry which is preliminary data.</text>
</comment>
<evidence type="ECO:0000313" key="1">
    <source>
        <dbReference type="EMBL" id="RVU29175.1"/>
    </source>
</evidence>
<name>A0A3S2XZL6_9ACTN</name>
<keyword evidence="2" id="KW-1185">Reference proteome</keyword>
<reference evidence="1 2" key="1">
    <citation type="submission" date="2019-01" db="EMBL/GenBank/DDBJ databases">
        <title>Genome sequences of Streptomyces and Rhizobium isolates collected from root and soil.</title>
        <authorList>
            <person name="Chhettri S."/>
            <person name="Sevigny J.L."/>
            <person name="Sen A."/>
            <person name="Ennis N."/>
            <person name="Tisa L."/>
        </authorList>
    </citation>
    <scope>NUCLEOTIDE SEQUENCE [LARGE SCALE GENOMIC DNA]</scope>
    <source>
        <strain evidence="1 2">San01</strain>
    </source>
</reference>
<dbReference type="Pfam" id="PF15580">
    <property type="entry name" value="Imm53"/>
    <property type="match status" value="1"/>
</dbReference>